<evidence type="ECO:0000313" key="2">
    <source>
        <dbReference type="EMBL" id="ODQ44562.1"/>
    </source>
</evidence>
<dbReference type="OrthoDB" id="3995457at2759"/>
<sequence>MNSRVVFTRDFSGESDSEYQDKSLGTTTESRKLYTRIRITNADPTLKRNLSDEVQDKSDPVLSYMRGGLAKHEVTDNESFDNWGNIIIWVDILAPKNEDFVQYQGHIDGHLIRKVTEDGIAKGIGLGQMHVWIYGLLMDGKYDGSNYEFGLVKVDERLFWSIRILHLGLFKMLFKVELTENSTIDIDEFFVEDLERFYKESIEHRKKEEKWKLEKTRYMHQINLLNDKKEIGKLGNSVRLMKNRITNYFLPLVNSLLEDKRELVEKMDGKDDTFFTSTRKRKTDNLDNDMKGVKMEEEVQQGKKMNDDDEDLDWMQRERNKRMKLLNYTPKMIAETSETRPLENSHVSSTTDDSLVFNKRGRSFRPDTQQDTSEATANSGKKETSRDSSVILEEETQADEATDVSQEKNIDLTDTSGEVTEISDS</sequence>
<feature type="region of interest" description="Disordered" evidence="1">
    <location>
        <begin position="283"/>
        <end position="312"/>
    </location>
</feature>
<feature type="compositionally biased region" description="Acidic residues" evidence="1">
    <location>
        <begin position="392"/>
        <end position="402"/>
    </location>
</feature>
<gene>
    <name evidence="2" type="ORF">PICMEDRAFT_13242</name>
</gene>
<accession>A0A1E3NEL4</accession>
<dbReference type="RefSeq" id="XP_019015675.1">
    <property type="nucleotide sequence ID" value="XM_019160033.1"/>
</dbReference>
<evidence type="ECO:0000256" key="1">
    <source>
        <dbReference type="SAM" id="MobiDB-lite"/>
    </source>
</evidence>
<proteinExistence type="predicted"/>
<keyword evidence="3" id="KW-1185">Reference proteome</keyword>
<feature type="compositionally biased region" description="Polar residues" evidence="1">
    <location>
        <begin position="366"/>
        <end position="379"/>
    </location>
</feature>
<feature type="compositionally biased region" description="Basic and acidic residues" evidence="1">
    <location>
        <begin position="283"/>
        <end position="306"/>
    </location>
</feature>
<name>A0A1E3NEL4_9ASCO</name>
<reference evidence="2 3" key="1">
    <citation type="journal article" date="2016" name="Proc. Natl. Acad. Sci. U.S.A.">
        <title>Comparative genomics of biotechnologically important yeasts.</title>
        <authorList>
            <person name="Riley R."/>
            <person name="Haridas S."/>
            <person name="Wolfe K.H."/>
            <person name="Lopes M.R."/>
            <person name="Hittinger C.T."/>
            <person name="Goeker M."/>
            <person name="Salamov A.A."/>
            <person name="Wisecaver J.H."/>
            <person name="Long T.M."/>
            <person name="Calvey C.H."/>
            <person name="Aerts A.L."/>
            <person name="Barry K.W."/>
            <person name="Choi C."/>
            <person name="Clum A."/>
            <person name="Coughlan A.Y."/>
            <person name="Deshpande S."/>
            <person name="Douglass A.P."/>
            <person name="Hanson S.J."/>
            <person name="Klenk H.-P."/>
            <person name="LaButti K.M."/>
            <person name="Lapidus A."/>
            <person name="Lindquist E.A."/>
            <person name="Lipzen A.M."/>
            <person name="Meier-Kolthoff J.P."/>
            <person name="Ohm R.A."/>
            <person name="Otillar R.P."/>
            <person name="Pangilinan J.L."/>
            <person name="Peng Y."/>
            <person name="Rokas A."/>
            <person name="Rosa C.A."/>
            <person name="Scheuner C."/>
            <person name="Sibirny A.A."/>
            <person name="Slot J.C."/>
            <person name="Stielow J.B."/>
            <person name="Sun H."/>
            <person name="Kurtzman C.P."/>
            <person name="Blackwell M."/>
            <person name="Grigoriev I.V."/>
            <person name="Jeffries T.W."/>
        </authorList>
    </citation>
    <scope>NUCLEOTIDE SEQUENCE [LARGE SCALE GENOMIC DNA]</scope>
    <source>
        <strain evidence="2 3">NRRL Y-2026</strain>
    </source>
</reference>
<organism evidence="2 3">
    <name type="scientific">Pichia membranifaciens NRRL Y-2026</name>
    <dbReference type="NCBI Taxonomy" id="763406"/>
    <lineage>
        <taxon>Eukaryota</taxon>
        <taxon>Fungi</taxon>
        <taxon>Dikarya</taxon>
        <taxon>Ascomycota</taxon>
        <taxon>Saccharomycotina</taxon>
        <taxon>Pichiomycetes</taxon>
        <taxon>Pichiales</taxon>
        <taxon>Pichiaceae</taxon>
        <taxon>Pichia</taxon>
    </lineage>
</organism>
<dbReference type="Proteomes" id="UP000094455">
    <property type="component" value="Unassembled WGS sequence"/>
</dbReference>
<dbReference type="EMBL" id="KV454006">
    <property type="protein sequence ID" value="ODQ44562.1"/>
    <property type="molecule type" value="Genomic_DNA"/>
</dbReference>
<protein>
    <submittedName>
        <fullName evidence="2">Uncharacterized protein</fullName>
    </submittedName>
</protein>
<feature type="region of interest" description="Disordered" evidence="1">
    <location>
        <begin position="336"/>
        <end position="425"/>
    </location>
</feature>
<evidence type="ECO:0000313" key="3">
    <source>
        <dbReference type="Proteomes" id="UP000094455"/>
    </source>
</evidence>
<dbReference type="GeneID" id="30176720"/>
<dbReference type="AlphaFoldDB" id="A0A1E3NEL4"/>